<dbReference type="Gene3D" id="3.40.50.300">
    <property type="entry name" value="P-loop containing nucleotide triphosphate hydrolases"/>
    <property type="match status" value="1"/>
</dbReference>
<protein>
    <submittedName>
        <fullName evidence="2">ATPase family associated with various cellular activities (AAA)</fullName>
    </submittedName>
</protein>
<evidence type="ECO:0000313" key="3">
    <source>
        <dbReference type="Proteomes" id="UP000003111"/>
    </source>
</evidence>
<dbReference type="GO" id="GO:0005524">
    <property type="term" value="F:ATP binding"/>
    <property type="evidence" value="ECO:0007669"/>
    <property type="project" value="InterPro"/>
</dbReference>
<feature type="domain" description="AAA+ ATPase" evidence="1">
    <location>
        <begin position="471"/>
        <end position="639"/>
    </location>
</feature>
<dbReference type="eggNOG" id="COG4127">
    <property type="taxonomic scope" value="Bacteria"/>
</dbReference>
<dbReference type="PANTHER" id="PTHR37291:SF1">
    <property type="entry name" value="TYPE IV METHYL-DIRECTED RESTRICTION ENZYME ECOKMCRB SUBUNIT"/>
    <property type="match status" value="1"/>
</dbReference>
<reference evidence="2" key="1">
    <citation type="submission" date="2010-08" db="EMBL/GenBank/DDBJ databases">
        <authorList>
            <person name="Muzny D."/>
            <person name="Qin X."/>
            <person name="Buhay C."/>
            <person name="Dugan-Rocha S."/>
            <person name="Ding Y."/>
            <person name="Chen G."/>
            <person name="Hawes A."/>
            <person name="Holder M."/>
            <person name="Jhangiani S."/>
            <person name="Johnson A."/>
            <person name="Khan Z."/>
            <person name="Li Z."/>
            <person name="Liu W."/>
            <person name="Liu X."/>
            <person name="Perez L."/>
            <person name="Shen H."/>
            <person name="Wang Q."/>
            <person name="Watt J."/>
            <person name="Xi L."/>
            <person name="Xin Y."/>
            <person name="Zhou J."/>
            <person name="Deng J."/>
            <person name="Jiang H."/>
            <person name="Liu Y."/>
            <person name="Qu J."/>
            <person name="Song X.-Z."/>
            <person name="Zhang L."/>
            <person name="Villasana D."/>
            <person name="Johnson A."/>
            <person name="Liu J."/>
            <person name="Liyanage D."/>
            <person name="Lorensuhewa L."/>
            <person name="Robinson T."/>
            <person name="Song A."/>
            <person name="Song B.-B."/>
            <person name="Dinh H."/>
            <person name="Thornton R."/>
            <person name="Coyle M."/>
            <person name="Francisco L."/>
            <person name="Jackson L."/>
            <person name="Javaid M."/>
            <person name="Korchina V."/>
            <person name="Kovar C."/>
            <person name="Mata R."/>
            <person name="Mathew T."/>
            <person name="Ngo R."/>
            <person name="Nguyen L."/>
            <person name="Nguyen N."/>
            <person name="Okwuonu G."/>
            <person name="Ongeri F."/>
            <person name="Pham C."/>
            <person name="Simmons D."/>
            <person name="Wilczek-Boney K."/>
            <person name="Hale W."/>
            <person name="Jakkamsetti A."/>
            <person name="Pham P."/>
            <person name="Ruth R."/>
            <person name="San Lucas F."/>
            <person name="Warren J."/>
            <person name="Zhang J."/>
            <person name="Zhao Z."/>
            <person name="Zhou C."/>
            <person name="Zhu D."/>
            <person name="Lee S."/>
            <person name="Bess C."/>
            <person name="Blankenburg K."/>
            <person name="Forbes L."/>
            <person name="Fu Q."/>
            <person name="Gubbala S."/>
            <person name="Hirani K."/>
            <person name="Jayaseelan J.C."/>
            <person name="Lara F."/>
            <person name="Munidasa M."/>
            <person name="Palculict T."/>
            <person name="Patil S."/>
            <person name="Pu L.-L."/>
            <person name="Saada N."/>
            <person name="Tang L."/>
            <person name="Weissenberger G."/>
            <person name="Zhu Y."/>
            <person name="Hemphill L."/>
            <person name="Shang Y."/>
            <person name="Youmans B."/>
            <person name="Ayvaz T."/>
            <person name="Ross M."/>
            <person name="Santibanez J."/>
            <person name="Aqrawi P."/>
            <person name="Gross S."/>
            <person name="Joshi V."/>
            <person name="Fowler G."/>
            <person name="Nazareth L."/>
            <person name="Reid J."/>
            <person name="Worley K."/>
            <person name="Petrosino J."/>
            <person name="Highlander S."/>
            <person name="Gibbs R."/>
        </authorList>
    </citation>
    <scope>NUCLEOTIDE SEQUENCE [LARGE SCALE GENOMIC DNA]</scope>
    <source>
        <strain evidence="2">DSM 15272</strain>
    </source>
</reference>
<organism evidence="2 3">
    <name type="scientific">Aeromicrobium marinum DSM 15272</name>
    <dbReference type="NCBI Taxonomy" id="585531"/>
    <lineage>
        <taxon>Bacteria</taxon>
        <taxon>Bacillati</taxon>
        <taxon>Actinomycetota</taxon>
        <taxon>Actinomycetes</taxon>
        <taxon>Propionibacteriales</taxon>
        <taxon>Nocardioidaceae</taxon>
        <taxon>Aeromicrobium</taxon>
    </lineage>
</organism>
<dbReference type="eggNOG" id="COG1401">
    <property type="taxonomic scope" value="Bacteria"/>
</dbReference>
<dbReference type="HOGENOM" id="CLU_008747_1_1_11"/>
<dbReference type="EMBL" id="ACLF03000001">
    <property type="protein sequence ID" value="EFQ84808.1"/>
    <property type="molecule type" value="Genomic_DNA"/>
</dbReference>
<dbReference type="InterPro" id="IPR003593">
    <property type="entry name" value="AAA+_ATPase"/>
</dbReference>
<dbReference type="SMART" id="SM00382">
    <property type="entry name" value="AAA"/>
    <property type="match status" value="1"/>
</dbReference>
<dbReference type="STRING" id="585531.HMPREF0063_10149"/>
<dbReference type="SUPFAM" id="SSF52540">
    <property type="entry name" value="P-loop containing nucleoside triphosphate hydrolases"/>
    <property type="match status" value="1"/>
</dbReference>
<accession>E2S7Z2</accession>
<dbReference type="Pfam" id="PF07728">
    <property type="entry name" value="AAA_5"/>
    <property type="match status" value="1"/>
</dbReference>
<gene>
    <name evidence="2" type="ORF">HMPREF0063_10149</name>
</gene>
<dbReference type="CDD" id="cd00009">
    <property type="entry name" value="AAA"/>
    <property type="match status" value="1"/>
</dbReference>
<dbReference type="InterPro" id="IPR011704">
    <property type="entry name" value="ATPase_dyneun-rel_AAA"/>
</dbReference>
<evidence type="ECO:0000313" key="2">
    <source>
        <dbReference type="EMBL" id="EFQ84808.1"/>
    </source>
</evidence>
<dbReference type="InterPro" id="IPR027417">
    <property type="entry name" value="P-loop_NTPase"/>
</dbReference>
<dbReference type="REBASE" id="30134">
    <property type="entry name" value="Ama15272McrBCP"/>
</dbReference>
<dbReference type="Proteomes" id="UP000003111">
    <property type="component" value="Unassembled WGS sequence"/>
</dbReference>
<dbReference type="InterPro" id="IPR052934">
    <property type="entry name" value="Methyl-DNA_Rec/Restrict_Enz"/>
</dbReference>
<dbReference type="PANTHER" id="PTHR37291">
    <property type="entry name" value="5-METHYLCYTOSINE-SPECIFIC RESTRICTION ENZYME B"/>
    <property type="match status" value="1"/>
</dbReference>
<dbReference type="GO" id="GO:0016887">
    <property type="term" value="F:ATP hydrolysis activity"/>
    <property type="evidence" value="ECO:0007669"/>
    <property type="project" value="InterPro"/>
</dbReference>
<keyword evidence="3" id="KW-1185">Reference proteome</keyword>
<evidence type="ECO:0000259" key="1">
    <source>
        <dbReference type="SMART" id="SM00382"/>
    </source>
</evidence>
<dbReference type="AlphaFoldDB" id="E2S7Z2"/>
<sequence>MQTRAYRILAGSARLFTMTTTWGIHNNQISVDPVADAAVRIGWDELGDLSELESTRDAFKSAVAERMPQVDEASIPNQAGTVYRFVHAVKVGDIVVSPDRRTSTLNIGRVSGPYEFRPESDVHKQWRPVEWIRTGVARDELSYAAQEEISSATTLFKITTGEDEIGHLLAAPQPDTEPDYSWSDFYPRLTDALMNFREDRTALLDKIWAASTTSQRSQLFKYLRGDQRTDGSRGPIRDVDPFTVFGTFNRGIRNDARALIGSAYGEEFGVEPPYPTSFAGVPVLNNLNSWFFSWEKDRGEHDIDALWELGRAAIDYAADANEATRERLVTTFDGCPGVGARKLSIAIYWIRPRSFASYDSTTTTFLKANFPELAARLSLGAKLDGEQFLANTEILAAWIADSDSPFNSFPEFSHAAWNALTAPDPNPDPDDPIITDTDVLDGENYDLESVRDEGCFIPEAELEPMLERLRSKRNFILQGPPGTGKTWLGRRLGWVLCNQRNSKRVQVLQFHPSLTYEDFVRGWRPTSTTGLELADGPFLDMCAQASADPDHDYVLVIEEINRGNPAQVFGELLTLLEADKRSLEQAMRLAYPRSMDEVFFVPSNLHVIGTMNVADRSLAIVDMALRRRFAFIELKPEFGDDWVEHVSGLGYDREQLEVYGKRLGALNESITQDAALGRQYCVGHSYFTPAVRLDQTGLDTPAWWRRVVETDVRPLLEEYWFDRPDLAESSCQALVGS</sequence>
<comment type="caution">
    <text evidence="2">The sequence shown here is derived from an EMBL/GenBank/DDBJ whole genome shotgun (WGS) entry which is preliminary data.</text>
</comment>
<name>E2S7Z2_9ACTN</name>
<proteinExistence type="predicted"/>